<reference evidence="3" key="3">
    <citation type="submission" date="2019-11" db="EMBL/GenBank/DDBJ databases">
        <title>Complete genome sequence of Vibrio owensii SH-14 isolated from shrimp with acute hepatopancreatic necrosis diease.</title>
        <authorList>
            <person name="Liang X."/>
            <person name="Wang Y."/>
        </authorList>
    </citation>
    <scope>NUCLEOTIDE SEQUENCE</scope>
    <source>
        <strain evidence="3">SH14</strain>
    </source>
</reference>
<feature type="domain" description="HTH-like" evidence="1">
    <location>
        <begin position="104"/>
        <end position="175"/>
    </location>
</feature>
<name>A0AAP9GB75_9VIBR</name>
<dbReference type="Proteomes" id="UP000390336">
    <property type="component" value="Chromosome 1"/>
</dbReference>
<reference evidence="2 4" key="2">
    <citation type="submission" date="2018-10" db="EMBL/GenBank/DDBJ databases">
        <title>Whole Genome of Vibrio owensii strain 170502, isolated from Acute Hepatopancreatic Necrosis Disease (AHPND) shrimp.</title>
        <authorList>
            <person name="Yan M."/>
            <person name="Wang X."/>
            <person name="Wang Y."/>
        </authorList>
    </citation>
    <scope>NUCLEOTIDE SEQUENCE [LARGE SCALE GENOMIC DNA]</scope>
    <source>
        <strain evidence="2 4">1700302</strain>
    </source>
</reference>
<proteinExistence type="predicted"/>
<protein>
    <recommendedName>
        <fullName evidence="1">HTH-like domain-containing protein</fullName>
    </recommendedName>
</protein>
<dbReference type="RefSeq" id="WP_081009369.1">
    <property type="nucleotide sequence ID" value="NZ_CP033137.1"/>
</dbReference>
<evidence type="ECO:0000313" key="5">
    <source>
        <dbReference type="Proteomes" id="UP000390336"/>
    </source>
</evidence>
<keyword evidence="4" id="KW-1185">Reference proteome</keyword>
<reference evidence="3 5" key="1">
    <citation type="journal article" date="2015" name="Genome Announc.">
        <title>Draft Genome Sequence of Vibrio owensii Strain SH-14, Which Causes Shrimp Acute Hepatopancreatic Necrosis Disease.</title>
        <authorList>
            <person name="Liu L."/>
            <person name="Xiao J."/>
            <person name="Xia X."/>
            <person name="Pan Y."/>
            <person name="Yan S."/>
            <person name="Wang Y."/>
        </authorList>
    </citation>
    <scope>NUCLEOTIDE SEQUENCE [LARGE SCALE GENOMIC DNA]</scope>
    <source>
        <strain evidence="3 5">SH14</strain>
    </source>
</reference>
<evidence type="ECO:0000313" key="4">
    <source>
        <dbReference type="Proteomes" id="UP000272136"/>
    </source>
</evidence>
<dbReference type="Pfam" id="PF24718">
    <property type="entry name" value="HTH_73"/>
    <property type="match status" value="1"/>
</dbReference>
<sequence length="178" mass="20012">MPNKAFKSDSQRLAVSLRSSIAKRRSHLNATLCTLEEKVEICSNEKCGKAFKVFVSGAGFVGGEELEDIDCPYCKQTVRRERTSGTYLESKLDVHKVLNDSSLIQDFAEVLRAMYQDAPRGEQVLMIHLFGIKFGEIIRTKNISISTLVNEARMSTNYVTELNKGIGLAKYVQLKERT</sequence>
<accession>A0AAP9GB75</accession>
<organism evidence="3 5">
    <name type="scientific">Vibrio owensii</name>
    <dbReference type="NCBI Taxonomy" id="696485"/>
    <lineage>
        <taxon>Bacteria</taxon>
        <taxon>Pseudomonadati</taxon>
        <taxon>Pseudomonadota</taxon>
        <taxon>Gammaproteobacteria</taxon>
        <taxon>Vibrionales</taxon>
        <taxon>Vibrionaceae</taxon>
        <taxon>Vibrio</taxon>
    </lineage>
</organism>
<dbReference type="InterPro" id="IPR056975">
    <property type="entry name" value="HTH_73"/>
</dbReference>
<evidence type="ECO:0000259" key="1">
    <source>
        <dbReference type="Pfam" id="PF24718"/>
    </source>
</evidence>
<dbReference type="EMBL" id="CP033137">
    <property type="protein sequence ID" value="AYO14178.1"/>
    <property type="molecule type" value="Genomic_DNA"/>
</dbReference>
<dbReference type="EMBL" id="CP045859">
    <property type="protein sequence ID" value="QGH46830.1"/>
    <property type="molecule type" value="Genomic_DNA"/>
</dbReference>
<dbReference type="AlphaFoldDB" id="A0AAP9GB75"/>
<evidence type="ECO:0000313" key="2">
    <source>
        <dbReference type="EMBL" id="AYO14178.1"/>
    </source>
</evidence>
<gene>
    <name evidence="3" type="ORF">APZ19_06800</name>
    <name evidence="2" type="ORF">D0812_07005</name>
</gene>
<dbReference type="Proteomes" id="UP000272136">
    <property type="component" value="Chromosome 1"/>
</dbReference>
<evidence type="ECO:0000313" key="3">
    <source>
        <dbReference type="EMBL" id="QGH46830.1"/>
    </source>
</evidence>